<reference evidence="2" key="1">
    <citation type="submission" date="2020-02" db="EMBL/GenBank/DDBJ databases">
        <authorList>
            <person name="Meier V. D."/>
        </authorList>
    </citation>
    <scope>NUCLEOTIDE SEQUENCE</scope>
    <source>
        <strain evidence="2">AVDCRST_MAG67</strain>
    </source>
</reference>
<gene>
    <name evidence="2" type="ORF">AVDCRST_MAG67-4260</name>
</gene>
<sequence length="189" mass="20377">MRELLTRRRLGGAALVLAGLAVAGVVLWPALDRDDPAPARAAPAVRLVSIPELGLTFAHPRSWKRSVKGRVLFLRSPRRAAIMTFASVGGRRPKQVKALLLRTLRGRMDPVSVVRDGPGRLGPRSATTFELTGLTPAGIERALGLVASTAYRTYAITLVTPARPSRRRLLEATQILASVRLAKPLASKP</sequence>
<accession>A0A6J4TPD1</accession>
<keyword evidence="1" id="KW-1133">Transmembrane helix</keyword>
<evidence type="ECO:0000256" key="1">
    <source>
        <dbReference type="SAM" id="Phobius"/>
    </source>
</evidence>
<keyword evidence="1" id="KW-0472">Membrane</keyword>
<evidence type="ECO:0000313" key="2">
    <source>
        <dbReference type="EMBL" id="CAA9528401.1"/>
    </source>
</evidence>
<keyword evidence="1" id="KW-0812">Transmembrane</keyword>
<dbReference type="PROSITE" id="PS51318">
    <property type="entry name" value="TAT"/>
    <property type="match status" value="1"/>
</dbReference>
<protein>
    <submittedName>
        <fullName evidence="2">Uncharacterized protein</fullName>
    </submittedName>
</protein>
<proteinExistence type="predicted"/>
<name>A0A6J4TPD1_9ACTN</name>
<organism evidence="2">
    <name type="scientific">uncultured Solirubrobacteraceae bacterium</name>
    <dbReference type="NCBI Taxonomy" id="1162706"/>
    <lineage>
        <taxon>Bacteria</taxon>
        <taxon>Bacillati</taxon>
        <taxon>Actinomycetota</taxon>
        <taxon>Thermoleophilia</taxon>
        <taxon>Solirubrobacterales</taxon>
        <taxon>Solirubrobacteraceae</taxon>
        <taxon>environmental samples</taxon>
    </lineage>
</organism>
<dbReference type="AlphaFoldDB" id="A0A6J4TPD1"/>
<feature type="transmembrane region" description="Helical" evidence="1">
    <location>
        <begin position="12"/>
        <end position="31"/>
    </location>
</feature>
<dbReference type="EMBL" id="CADCVQ010000160">
    <property type="protein sequence ID" value="CAA9528401.1"/>
    <property type="molecule type" value="Genomic_DNA"/>
</dbReference>
<dbReference type="InterPro" id="IPR006311">
    <property type="entry name" value="TAT_signal"/>
</dbReference>